<evidence type="ECO:0008006" key="2">
    <source>
        <dbReference type="Google" id="ProtNLM"/>
    </source>
</evidence>
<name>A0A059CR93_EUCGR</name>
<evidence type="ECO:0000313" key="1">
    <source>
        <dbReference type="EMBL" id="KCW80897.1"/>
    </source>
</evidence>
<dbReference type="AlphaFoldDB" id="A0A059CR93"/>
<dbReference type="InParanoid" id="A0A059CR93"/>
<accession>A0A059CR93</accession>
<protein>
    <recommendedName>
        <fullName evidence="2">Retrotransposon Copia-like N-terminal domain-containing protein</fullName>
    </recommendedName>
</protein>
<proteinExistence type="predicted"/>
<organism evidence="1">
    <name type="scientific">Eucalyptus grandis</name>
    <name type="common">Flooded gum</name>
    <dbReference type="NCBI Taxonomy" id="71139"/>
    <lineage>
        <taxon>Eukaryota</taxon>
        <taxon>Viridiplantae</taxon>
        <taxon>Streptophyta</taxon>
        <taxon>Embryophyta</taxon>
        <taxon>Tracheophyta</taxon>
        <taxon>Spermatophyta</taxon>
        <taxon>Magnoliopsida</taxon>
        <taxon>eudicotyledons</taxon>
        <taxon>Gunneridae</taxon>
        <taxon>Pentapetalae</taxon>
        <taxon>rosids</taxon>
        <taxon>malvids</taxon>
        <taxon>Myrtales</taxon>
        <taxon>Myrtaceae</taxon>
        <taxon>Myrtoideae</taxon>
        <taxon>Eucalypteae</taxon>
        <taxon>Eucalyptus</taxon>
    </lineage>
</organism>
<sequence>MFERKYEIEEFNGSNNFVLWSIKMQVLLTTQNLAKALDGEDKLLIIMKVSERVELMERVKSTILLNLSDKVLIEVVEQKDAAVL</sequence>
<dbReference type="EMBL" id="KK198755">
    <property type="protein sequence ID" value="KCW80897.1"/>
    <property type="molecule type" value="Genomic_DNA"/>
</dbReference>
<dbReference type="Gramene" id="KCW80897">
    <property type="protein sequence ID" value="KCW80897"/>
    <property type="gene ID" value="EUGRSUZ_C02266"/>
</dbReference>
<reference evidence="1" key="1">
    <citation type="submission" date="2013-07" db="EMBL/GenBank/DDBJ databases">
        <title>The genome of Eucalyptus grandis.</title>
        <authorList>
            <person name="Schmutz J."/>
            <person name="Hayes R."/>
            <person name="Myburg A."/>
            <person name="Tuskan G."/>
            <person name="Grattapaglia D."/>
            <person name="Rokhsar D.S."/>
        </authorList>
    </citation>
    <scope>NUCLEOTIDE SEQUENCE</scope>
    <source>
        <tissue evidence="1">Leaf extractions</tissue>
    </source>
</reference>
<gene>
    <name evidence="1" type="ORF">EUGRSUZ_C02266</name>
</gene>